<gene>
    <name evidence="2" type="ORF">A9255_06940</name>
    <name evidence="3" type="ORF">Xhom_04032</name>
</gene>
<dbReference type="STRING" id="351679.A9255_06940"/>
<dbReference type="Pfam" id="PF03497">
    <property type="entry name" value="Anthrax_toxA"/>
    <property type="match status" value="1"/>
</dbReference>
<dbReference type="Proteomes" id="UP000225433">
    <property type="component" value="Unassembled WGS sequence"/>
</dbReference>
<proteinExistence type="predicted"/>
<dbReference type="InterPro" id="IPR035099">
    <property type="entry name" value="Anthrax_toxin_C-terminal"/>
</dbReference>
<dbReference type="SUPFAM" id="SSF81298">
    <property type="entry name" value="Adenylylcyclase toxin (the edema factor)"/>
    <property type="match status" value="1"/>
</dbReference>
<dbReference type="InterPro" id="IPR037017">
    <property type="entry name" value="Anthrax_toxin_edema_cen_sf"/>
</dbReference>
<evidence type="ECO:0000313" key="5">
    <source>
        <dbReference type="Proteomes" id="UP000225433"/>
    </source>
</evidence>
<protein>
    <submittedName>
        <fullName evidence="3">Type III secretion system effector ExoY, adenylate cyclase</fullName>
    </submittedName>
</protein>
<evidence type="ECO:0000313" key="2">
    <source>
        <dbReference type="EMBL" id="AOM40339.1"/>
    </source>
</evidence>
<evidence type="ECO:0000313" key="3">
    <source>
        <dbReference type="EMBL" id="PHM53146.1"/>
    </source>
</evidence>
<dbReference type="OrthoDB" id="1550625at2"/>
<evidence type="ECO:0000259" key="1">
    <source>
        <dbReference type="Pfam" id="PF03497"/>
    </source>
</evidence>
<keyword evidence="4" id="KW-1185">Reference proteome</keyword>
<accession>A0A2G0Q1Q9</accession>
<sequence>MPSRYNQKTPEELVKQLKYKIGGIQPNHLVELQKYSSEQQCIIGFRSVENVAGDWIAAGYPTKSFHIKGKSSSWGPQAGFIPVEQKYSKVQGSRFKVQGSRFK</sequence>
<dbReference type="EMBL" id="NJAI01000007">
    <property type="protein sequence ID" value="PHM53146.1"/>
    <property type="molecule type" value="Genomic_DNA"/>
</dbReference>
<evidence type="ECO:0000313" key="4">
    <source>
        <dbReference type="Proteomes" id="UP000094600"/>
    </source>
</evidence>
<dbReference type="Gene3D" id="3.90.1760.10">
    <property type="entry name" value="Anthrax toxin, edema factor, central domain"/>
    <property type="match status" value="1"/>
</dbReference>
<dbReference type="RefSeq" id="WP_069316069.1">
    <property type="nucleotide sequence ID" value="NZ_CAWNQJ010000101.1"/>
</dbReference>
<name>A0A2G0Q1Q9_XENHO</name>
<dbReference type="GO" id="GO:0008294">
    <property type="term" value="F:calcium- and calmodulin-responsive adenylate cyclase activity"/>
    <property type="evidence" value="ECO:0007669"/>
    <property type="project" value="InterPro"/>
</dbReference>
<dbReference type="Proteomes" id="UP000094600">
    <property type="component" value="Chromosome"/>
</dbReference>
<dbReference type="KEGG" id="xho:A9255_06940"/>
<dbReference type="AlphaFoldDB" id="A0A2G0Q1Q9"/>
<dbReference type="InterPro" id="IPR005165">
    <property type="entry name" value="Anthrax_toxin_edema_cen"/>
</dbReference>
<organism evidence="3 5">
    <name type="scientific">Xenorhabdus hominickii</name>
    <dbReference type="NCBI Taxonomy" id="351679"/>
    <lineage>
        <taxon>Bacteria</taxon>
        <taxon>Pseudomonadati</taxon>
        <taxon>Pseudomonadota</taxon>
        <taxon>Gammaproteobacteria</taxon>
        <taxon>Enterobacterales</taxon>
        <taxon>Morganellaceae</taxon>
        <taxon>Xenorhabdus</taxon>
    </lineage>
</organism>
<dbReference type="EMBL" id="CP016176">
    <property type="protein sequence ID" value="AOM40339.1"/>
    <property type="molecule type" value="Genomic_DNA"/>
</dbReference>
<reference evidence="2 4" key="1">
    <citation type="submission" date="2016-06" db="EMBL/GenBank/DDBJ databases">
        <title>Bacterial characters and pathogenicity of Xenorhabdus hominickii from an entomopathogenic nematode, Steinernema monticolum.</title>
        <authorList>
            <person name="Park Y."/>
            <person name="Kim Y."/>
        </authorList>
    </citation>
    <scope>NUCLEOTIDE SEQUENCE [LARGE SCALE GENOMIC DNA]</scope>
    <source>
        <strain evidence="2 4">ANU1</strain>
    </source>
</reference>
<reference evidence="3 5" key="2">
    <citation type="journal article" date="2017" name="Nat. Microbiol.">
        <title>Natural product diversity associated with the nematode symbionts Photorhabdus and Xenorhabdus.</title>
        <authorList>
            <person name="Tobias N.J."/>
            <person name="Wolff H."/>
            <person name="Djahanschiri B."/>
            <person name="Grundmann F."/>
            <person name="Kronenwerth M."/>
            <person name="Shi Y.M."/>
            <person name="Simonyi S."/>
            <person name="Grun P."/>
            <person name="Shapiro-Ilan D."/>
            <person name="Pidot S.J."/>
            <person name="Stinear T.P."/>
            <person name="Ebersberger I."/>
            <person name="Bode H.B."/>
        </authorList>
    </citation>
    <scope>NUCLEOTIDE SEQUENCE [LARGE SCALE GENOMIC DNA]</scope>
    <source>
        <strain evidence="3 5">DSM 17903</strain>
    </source>
</reference>
<dbReference type="GO" id="GO:0005576">
    <property type="term" value="C:extracellular region"/>
    <property type="evidence" value="ECO:0007669"/>
    <property type="project" value="InterPro"/>
</dbReference>
<feature type="domain" description="Anthrax toxin edema factor central" evidence="1">
    <location>
        <begin position="20"/>
        <end position="97"/>
    </location>
</feature>